<name>A0A023D5U7_ACIMT</name>
<comment type="caution">
    <text evidence="1">The sequence shown here is derived from an EMBL/GenBank/DDBJ whole genome shotgun (WGS) entry which is preliminary data.</text>
</comment>
<dbReference type="Pfam" id="PF13811">
    <property type="entry name" value="DUF4186"/>
    <property type="match status" value="1"/>
</dbReference>
<dbReference type="RefSeq" id="WP_042059363.1">
    <property type="nucleotide sequence ID" value="NZ_BAND01000061.1"/>
</dbReference>
<protein>
    <recommendedName>
        <fullName evidence="3">DUF4186 domain-containing protein</fullName>
    </recommendedName>
</protein>
<evidence type="ECO:0000313" key="2">
    <source>
        <dbReference type="Proteomes" id="UP000019760"/>
    </source>
</evidence>
<dbReference type="InterPro" id="IPR020378">
    <property type="entry name" value="DUF4186"/>
</dbReference>
<evidence type="ECO:0000313" key="1">
    <source>
        <dbReference type="EMBL" id="GAJ29459.1"/>
    </source>
</evidence>
<reference evidence="1 2" key="2">
    <citation type="journal article" date="2014" name="FEMS Microbiol. Lett.">
        <title>Draft genomic DNA sequence of the facultatively methylotrophic bacterium Acidomonas methanolica type strain MB58.</title>
        <authorList>
            <person name="Higashiura N."/>
            <person name="Hadano H."/>
            <person name="Hirakawa H."/>
            <person name="Matsutani M."/>
            <person name="Takabe S."/>
            <person name="Matsushita K."/>
            <person name="Azuma Y."/>
        </authorList>
    </citation>
    <scope>NUCLEOTIDE SEQUENCE [LARGE SCALE GENOMIC DNA]</scope>
    <source>
        <strain evidence="1 2">MB58</strain>
    </source>
</reference>
<proteinExistence type="predicted"/>
<dbReference type="EMBL" id="BAND01000061">
    <property type="protein sequence ID" value="GAJ29459.1"/>
    <property type="molecule type" value="Genomic_DNA"/>
</dbReference>
<gene>
    <name evidence="1" type="ORF">Amme_061_011</name>
</gene>
<organism evidence="1 2">
    <name type="scientific">Acidomonas methanolica NBRC 104435</name>
    <dbReference type="NCBI Taxonomy" id="1231351"/>
    <lineage>
        <taxon>Bacteria</taxon>
        <taxon>Pseudomonadati</taxon>
        <taxon>Pseudomonadota</taxon>
        <taxon>Alphaproteobacteria</taxon>
        <taxon>Acetobacterales</taxon>
        <taxon>Acetobacteraceae</taxon>
        <taxon>Acidomonas</taxon>
    </lineage>
</organism>
<evidence type="ECO:0008006" key="3">
    <source>
        <dbReference type="Google" id="ProtNLM"/>
    </source>
</evidence>
<dbReference type="OrthoDB" id="3781311at2"/>
<keyword evidence="2" id="KW-1185">Reference proteome</keyword>
<dbReference type="Proteomes" id="UP000019760">
    <property type="component" value="Unassembled WGS sequence"/>
</dbReference>
<accession>A0A023D5U7</accession>
<sequence length="129" mass="14294">MTPGEGAALLARLRQSRFRARFHLGEAERRYLALRGMADVMDHAAHFVAVRLSPAEPPQDGRQTPMRGHPVFIAQHATATCCRSCLAKWHGYRKGVALDAAAQAHVLAILRAWLEAESVEDEPVQGRLF</sequence>
<reference evidence="2" key="1">
    <citation type="journal article" date="2014" name="FEMS Microbiol. Lett.">
        <title>Draft Genomic DNA Sequence of the Facultatively Methylotrophic Bacterium Acidomonas methanolica type strain MB58.</title>
        <authorList>
            <person name="Higashiura N."/>
            <person name="Hadano H."/>
            <person name="Hirakawa H."/>
            <person name="Matsutani M."/>
            <person name="Takabe S."/>
            <person name="Matsushita K."/>
            <person name="Azuma Y."/>
        </authorList>
    </citation>
    <scope>NUCLEOTIDE SEQUENCE [LARGE SCALE GENOMIC DNA]</scope>
    <source>
        <strain evidence="2">MB58</strain>
    </source>
</reference>
<dbReference type="AlphaFoldDB" id="A0A023D5U7"/>